<dbReference type="Pfam" id="PF00176">
    <property type="entry name" value="SNF2-rel_dom"/>
    <property type="match status" value="1"/>
</dbReference>
<evidence type="ECO:0000259" key="3">
    <source>
        <dbReference type="PROSITE" id="PS51194"/>
    </source>
</evidence>
<dbReference type="Gene3D" id="3.40.50.300">
    <property type="entry name" value="P-loop containing nucleotide triphosphate hydrolases"/>
    <property type="match status" value="2"/>
</dbReference>
<dbReference type="EMBL" id="QRSS01000004">
    <property type="protein sequence ID" value="RGQ06484.1"/>
    <property type="molecule type" value="Genomic_DNA"/>
</dbReference>
<dbReference type="InterPro" id="IPR049730">
    <property type="entry name" value="SNF2/RAD54-like_C"/>
</dbReference>
<reference evidence="4 5" key="1">
    <citation type="submission" date="2018-08" db="EMBL/GenBank/DDBJ databases">
        <title>A genome reference for cultivated species of the human gut microbiota.</title>
        <authorList>
            <person name="Zou Y."/>
            <person name="Xue W."/>
            <person name="Luo G."/>
        </authorList>
    </citation>
    <scope>NUCLEOTIDE SEQUENCE [LARGE SCALE GENOMIC DNA]</scope>
    <source>
        <strain evidence="4 5">AF29-2BH</strain>
    </source>
</reference>
<keyword evidence="4" id="KW-0347">Helicase</keyword>
<feature type="domain" description="Helicase ATP-binding" evidence="2">
    <location>
        <begin position="23"/>
        <end position="186"/>
    </location>
</feature>
<feature type="domain" description="Helicase C-terminal" evidence="3">
    <location>
        <begin position="304"/>
        <end position="451"/>
    </location>
</feature>
<dbReference type="AlphaFoldDB" id="A0A411ZUH1"/>
<dbReference type="Pfam" id="PF00271">
    <property type="entry name" value="Helicase_C"/>
    <property type="match status" value="1"/>
</dbReference>
<keyword evidence="1" id="KW-0378">Hydrolase</keyword>
<dbReference type="PANTHER" id="PTHR45629">
    <property type="entry name" value="SNF2/RAD54 FAMILY MEMBER"/>
    <property type="match status" value="1"/>
</dbReference>
<dbReference type="InterPro" id="IPR000330">
    <property type="entry name" value="SNF2_N"/>
</dbReference>
<dbReference type="PROSITE" id="PS51194">
    <property type="entry name" value="HELICASE_CTER"/>
    <property type="match status" value="1"/>
</dbReference>
<dbReference type="RefSeq" id="WP_118044426.1">
    <property type="nucleotide sequence ID" value="NZ_QRSS01000004.1"/>
</dbReference>
<name>A0A411ZUH1_9FIRM</name>
<evidence type="ECO:0000313" key="4">
    <source>
        <dbReference type="EMBL" id="RGQ06484.1"/>
    </source>
</evidence>
<evidence type="ECO:0000256" key="1">
    <source>
        <dbReference type="ARBA" id="ARBA00022801"/>
    </source>
</evidence>
<evidence type="ECO:0000259" key="2">
    <source>
        <dbReference type="PROSITE" id="PS51192"/>
    </source>
</evidence>
<dbReference type="GO" id="GO:0005524">
    <property type="term" value="F:ATP binding"/>
    <property type="evidence" value="ECO:0007669"/>
    <property type="project" value="InterPro"/>
</dbReference>
<evidence type="ECO:0000313" key="5">
    <source>
        <dbReference type="Proteomes" id="UP000283585"/>
    </source>
</evidence>
<accession>A0A411ZUH1</accession>
<dbReference type="InterPro" id="IPR027417">
    <property type="entry name" value="P-loop_NTPase"/>
</dbReference>
<dbReference type="InterPro" id="IPR050496">
    <property type="entry name" value="SNF2_RAD54_helicase_repair"/>
</dbReference>
<dbReference type="PANTHER" id="PTHR45629:SF7">
    <property type="entry name" value="DNA EXCISION REPAIR PROTEIN ERCC-6-RELATED"/>
    <property type="match status" value="1"/>
</dbReference>
<dbReference type="PROSITE" id="PS51192">
    <property type="entry name" value="HELICASE_ATP_BIND_1"/>
    <property type="match status" value="1"/>
</dbReference>
<proteinExistence type="predicted"/>
<dbReference type="Proteomes" id="UP000283585">
    <property type="component" value="Unassembled WGS sequence"/>
</dbReference>
<sequence>MKKEKQEKKQEKKQLYKFQQAALEKIKNFDNTLLAAEMGTGKTLMSIEQSERYDNPVLVCLVLKSTVQQWLDELSSQTERKVFNGYKKTKSDGIDAFIACSERKCIVIGYDAYKARCAKKLREYINANSNDVTMICDESSLIGNMKSQRTKSVLKSDTAHKIMLSGTPATGGKMECLIPTMHLLGWPITKDEFLHDYCDVYEWTNPARPWVVIPIIQGYKNIDQLHKELEKHGTVFLTMEEAGVELPEVTEQNIRQKRTMDYKKFMKNGIITIGDEEIIGDNSLTKMMRARQLCSIYNPERVAAVEELLLQAGTEPVVIFYNWTAELDILRVICERLKRPLSVVNGSGRDLSAYYAGTPGTVVCVQYRAGSMGLNLQNSRICIFFSLCLSYSDYEQAKARVHRIGQKKNCIFYTIICEDSVEEDILYTLAERRDYSEQLFARTYGEIGGVAA</sequence>
<dbReference type="InterPro" id="IPR001650">
    <property type="entry name" value="Helicase_C-like"/>
</dbReference>
<dbReference type="CDD" id="cd18793">
    <property type="entry name" value="SF2_C_SNF"/>
    <property type="match status" value="1"/>
</dbReference>
<dbReference type="SMART" id="SM00487">
    <property type="entry name" value="DEXDc"/>
    <property type="match status" value="1"/>
</dbReference>
<organism evidence="4 5">
    <name type="scientific">Blautia obeum</name>
    <dbReference type="NCBI Taxonomy" id="40520"/>
    <lineage>
        <taxon>Bacteria</taxon>
        <taxon>Bacillati</taxon>
        <taxon>Bacillota</taxon>
        <taxon>Clostridia</taxon>
        <taxon>Lachnospirales</taxon>
        <taxon>Lachnospiraceae</taxon>
        <taxon>Blautia</taxon>
    </lineage>
</organism>
<dbReference type="InterPro" id="IPR014001">
    <property type="entry name" value="Helicase_ATP-bd"/>
</dbReference>
<protein>
    <submittedName>
        <fullName evidence="4">ATP-dependent helicase</fullName>
    </submittedName>
</protein>
<dbReference type="SUPFAM" id="SSF52540">
    <property type="entry name" value="P-loop containing nucleoside triphosphate hydrolases"/>
    <property type="match status" value="2"/>
</dbReference>
<dbReference type="GO" id="GO:0004386">
    <property type="term" value="F:helicase activity"/>
    <property type="evidence" value="ECO:0007669"/>
    <property type="project" value="UniProtKB-KW"/>
</dbReference>
<comment type="caution">
    <text evidence="4">The sequence shown here is derived from an EMBL/GenBank/DDBJ whole genome shotgun (WGS) entry which is preliminary data.</text>
</comment>
<dbReference type="GO" id="GO:0016787">
    <property type="term" value="F:hydrolase activity"/>
    <property type="evidence" value="ECO:0007669"/>
    <property type="project" value="UniProtKB-KW"/>
</dbReference>
<keyword evidence="4" id="KW-0547">Nucleotide-binding</keyword>
<gene>
    <name evidence="4" type="ORF">DWZ12_04670</name>
</gene>
<keyword evidence="4" id="KW-0067">ATP-binding</keyword>
<dbReference type="SMART" id="SM00490">
    <property type="entry name" value="HELICc"/>
    <property type="match status" value="1"/>
</dbReference>